<evidence type="ECO:0000256" key="4">
    <source>
        <dbReference type="ARBA" id="ARBA00022475"/>
    </source>
</evidence>
<feature type="transmembrane region" description="Helical" evidence="8">
    <location>
        <begin position="298"/>
        <end position="318"/>
    </location>
</feature>
<evidence type="ECO:0000256" key="3">
    <source>
        <dbReference type="ARBA" id="ARBA00022448"/>
    </source>
</evidence>
<reference evidence="9" key="1">
    <citation type="submission" date="2023-09" db="EMBL/GenBank/DDBJ databases">
        <title>Flavobacterium sp. 20NA77.7 isolated from freshwater.</title>
        <authorList>
            <person name="Le V."/>
            <person name="Ko S.-R."/>
            <person name="Ahn C.-Y."/>
            <person name="Oh H.-M."/>
        </authorList>
    </citation>
    <scope>NUCLEOTIDE SEQUENCE</scope>
    <source>
        <strain evidence="9">20NA77.7</strain>
    </source>
</reference>
<dbReference type="CDD" id="cd12828">
    <property type="entry name" value="TmCorA-like_1"/>
    <property type="match status" value="1"/>
</dbReference>
<dbReference type="InterPro" id="IPR004488">
    <property type="entry name" value="Mg/Co-transport_prot_CorA"/>
</dbReference>
<keyword evidence="3 8" id="KW-0813">Transport</keyword>
<dbReference type="Pfam" id="PF01544">
    <property type="entry name" value="CorA"/>
    <property type="match status" value="1"/>
</dbReference>
<dbReference type="InterPro" id="IPR002523">
    <property type="entry name" value="MgTranspt_CorA/ZnTranspt_ZntB"/>
</dbReference>
<organism evidence="9 10">
    <name type="scientific">Flavobacterium nakdongensis</name>
    <dbReference type="NCBI Taxonomy" id="3073563"/>
    <lineage>
        <taxon>Bacteria</taxon>
        <taxon>Pseudomonadati</taxon>
        <taxon>Bacteroidota</taxon>
        <taxon>Flavobacteriia</taxon>
        <taxon>Flavobacteriales</taxon>
        <taxon>Flavobacteriaceae</taxon>
        <taxon>Flavobacterium</taxon>
    </lineage>
</organism>
<dbReference type="PANTHER" id="PTHR46494:SF1">
    <property type="entry name" value="CORA FAMILY METAL ION TRANSPORTER (EUROFUNG)"/>
    <property type="match status" value="1"/>
</dbReference>
<keyword evidence="10" id="KW-1185">Reference proteome</keyword>
<dbReference type="SUPFAM" id="SSF143865">
    <property type="entry name" value="CorA soluble domain-like"/>
    <property type="match status" value="1"/>
</dbReference>
<dbReference type="RefSeq" id="WP_309531580.1">
    <property type="nucleotide sequence ID" value="NZ_CP133721.1"/>
</dbReference>
<dbReference type="NCBIfam" id="TIGR00383">
    <property type="entry name" value="corA"/>
    <property type="match status" value="1"/>
</dbReference>
<comment type="similarity">
    <text evidence="2 8">Belongs to the CorA metal ion transporter (MIT) (TC 1.A.35) family.</text>
</comment>
<evidence type="ECO:0000256" key="5">
    <source>
        <dbReference type="ARBA" id="ARBA00022692"/>
    </source>
</evidence>
<feature type="transmembrane region" description="Helical" evidence="8">
    <location>
        <begin position="330"/>
        <end position="350"/>
    </location>
</feature>
<evidence type="ECO:0000256" key="6">
    <source>
        <dbReference type="ARBA" id="ARBA00022989"/>
    </source>
</evidence>
<keyword evidence="6 8" id="KW-1133">Transmembrane helix</keyword>
<keyword evidence="8" id="KW-0460">Magnesium</keyword>
<dbReference type="InterPro" id="IPR045861">
    <property type="entry name" value="CorA_cytoplasmic_dom"/>
</dbReference>
<evidence type="ECO:0000256" key="1">
    <source>
        <dbReference type="ARBA" id="ARBA00004651"/>
    </source>
</evidence>
<evidence type="ECO:0000256" key="7">
    <source>
        <dbReference type="ARBA" id="ARBA00023136"/>
    </source>
</evidence>
<protein>
    <recommendedName>
        <fullName evidence="8">Magnesium transport protein CorA</fullName>
    </recommendedName>
</protein>
<evidence type="ECO:0000313" key="9">
    <source>
        <dbReference type="EMBL" id="WMW77199.1"/>
    </source>
</evidence>
<evidence type="ECO:0000313" key="10">
    <source>
        <dbReference type="Proteomes" id="UP001180481"/>
    </source>
</evidence>
<dbReference type="Gene3D" id="3.30.460.20">
    <property type="entry name" value="CorA soluble domain-like"/>
    <property type="match status" value="1"/>
</dbReference>
<gene>
    <name evidence="8 9" type="primary">corA</name>
    <name evidence="9" type="ORF">RF683_06780</name>
</gene>
<dbReference type="PANTHER" id="PTHR46494">
    <property type="entry name" value="CORA FAMILY METAL ION TRANSPORTER (EUROFUNG)"/>
    <property type="match status" value="1"/>
</dbReference>
<proteinExistence type="inferred from homology"/>
<evidence type="ECO:0000256" key="8">
    <source>
        <dbReference type="RuleBase" id="RU362010"/>
    </source>
</evidence>
<dbReference type="Proteomes" id="UP001180481">
    <property type="component" value="Chromosome"/>
</dbReference>
<keyword evidence="8" id="KW-0406">Ion transport</keyword>
<comment type="function">
    <text evidence="8">Mediates influx of magnesium ions.</text>
</comment>
<keyword evidence="7 8" id="KW-0472">Membrane</keyword>
<dbReference type="Gene3D" id="1.20.58.340">
    <property type="entry name" value="Magnesium transport protein CorA, transmembrane region"/>
    <property type="match status" value="2"/>
</dbReference>
<dbReference type="SUPFAM" id="SSF144083">
    <property type="entry name" value="Magnesium transport protein CorA, transmembrane region"/>
    <property type="match status" value="1"/>
</dbReference>
<accession>A0ABY9R957</accession>
<sequence>MRKLIYKKGRKVLPSLVEYTGKHKDEKSAMQLFVYDAHTLAEYHDIKLSQIDKYLDQSKTNWFNVHGLADITLIKEIGQKFNIDDFILSDILNILKRSKIDEYPHSLFFTIKSLLPINNTNSIDVEQVSFILRDGMLFSFQEKPSSFFVHIRERLRQSSGIVRTRKADYLLYLLLDAVMENFFITIENEEHKIDKIIDLAKTTSTKNILEDIETHRDNLNFLKRSIVPLRDSLYSIKSMKDDDVFNAIASENYTFFARLHQKCLELLDQIEGDLYALDAASNFYFSMQSHKMNEVMKTLTVVSVFFMPLTFIVGVYGMNFDNMPELHWKYGYFIIMSLMTLLLIAMVIYFKKRKWY</sequence>
<dbReference type="EMBL" id="CP133721">
    <property type="protein sequence ID" value="WMW77199.1"/>
    <property type="molecule type" value="Genomic_DNA"/>
</dbReference>
<keyword evidence="4 8" id="KW-1003">Cell membrane</keyword>
<name>A0ABY9R957_9FLAO</name>
<evidence type="ECO:0000256" key="2">
    <source>
        <dbReference type="ARBA" id="ARBA00009765"/>
    </source>
</evidence>
<comment type="subcellular location">
    <subcellularLocation>
        <location evidence="1">Cell membrane</location>
        <topology evidence="1">Multi-pass membrane protein</topology>
    </subcellularLocation>
    <subcellularLocation>
        <location evidence="8">Membrane</location>
        <topology evidence="8">Multi-pass membrane protein</topology>
    </subcellularLocation>
</comment>
<keyword evidence="5 8" id="KW-0812">Transmembrane</keyword>
<dbReference type="InterPro" id="IPR045863">
    <property type="entry name" value="CorA_TM1_TM2"/>
</dbReference>